<keyword evidence="4" id="KW-0732">Signal</keyword>
<dbReference type="InterPro" id="IPR029052">
    <property type="entry name" value="Metallo-depent_PP-like"/>
</dbReference>
<gene>
    <name evidence="8" type="ORF">POM88_011769</name>
</gene>
<feature type="domain" description="Purple acid phosphatase C-terminal" evidence="7">
    <location>
        <begin position="225"/>
        <end position="284"/>
    </location>
</feature>
<dbReference type="InterPro" id="IPR025733">
    <property type="entry name" value="PAPs_C"/>
</dbReference>
<evidence type="ECO:0000256" key="3">
    <source>
        <dbReference type="ARBA" id="ARBA00012646"/>
    </source>
</evidence>
<dbReference type="EC" id="3.1.3.2" evidence="3"/>
<dbReference type="InterPro" id="IPR004843">
    <property type="entry name" value="Calcineurin-like_PHP"/>
</dbReference>
<dbReference type="Pfam" id="PF14008">
    <property type="entry name" value="Metallophos_C"/>
    <property type="match status" value="1"/>
</dbReference>
<keyword evidence="9" id="KW-1185">Reference proteome</keyword>
<dbReference type="InterPro" id="IPR041792">
    <property type="entry name" value="MPP_PAP"/>
</dbReference>
<evidence type="ECO:0000256" key="1">
    <source>
        <dbReference type="ARBA" id="ARBA00000032"/>
    </source>
</evidence>
<sequence>MLAERKMIIGEIYIEFLGMCISKGQYQLQPHIATQLDHFSDENLTFKQVQQFLGIVNYMAEFILDLVKYMTPLTNQLKKDAPSWNQACTDVIKVLNKELQERESFTDASDKFWGAVLFEEENGKRQICVKYTPQYRWLAKEFERVDRDKTPWLIVLMHVPIYNSNEAHFMEGESMRTVYESWFIKYKVDMIFAGHVHAYERSYRISNIRYNVSEGHPYPIPDKGAPVYITVGDGGNQEGLASRFREPQPDYSAFRESSYGHSTLEIKNRTHALYHWNRNDEGKKVETDSFMIHNQYWGSNGRRRKLKKKYLYEVTKSRQLNYGL</sequence>
<comment type="cofactor">
    <cofactor evidence="2">
        <name>Zn(2+)</name>
        <dbReference type="ChEBI" id="CHEBI:29105"/>
    </cofactor>
</comment>
<dbReference type="CDD" id="cd00839">
    <property type="entry name" value="MPP_PAPs"/>
    <property type="match status" value="1"/>
</dbReference>
<reference evidence="8" key="1">
    <citation type="submission" date="2023-02" db="EMBL/GenBank/DDBJ databases">
        <title>Genome of toxic invasive species Heracleum sosnowskyi carries increased number of genes despite the absence of recent whole-genome duplications.</title>
        <authorList>
            <person name="Schelkunov M."/>
            <person name="Shtratnikova V."/>
            <person name="Makarenko M."/>
            <person name="Klepikova A."/>
            <person name="Omelchenko D."/>
            <person name="Novikova G."/>
            <person name="Obukhova E."/>
            <person name="Bogdanov V."/>
            <person name="Penin A."/>
            <person name="Logacheva M."/>
        </authorList>
    </citation>
    <scope>NUCLEOTIDE SEQUENCE</scope>
    <source>
        <strain evidence="8">Hsosn_3</strain>
        <tissue evidence="8">Leaf</tissue>
    </source>
</reference>
<evidence type="ECO:0000259" key="7">
    <source>
        <dbReference type="Pfam" id="PF14008"/>
    </source>
</evidence>
<reference evidence="8" key="2">
    <citation type="submission" date="2023-05" db="EMBL/GenBank/DDBJ databases">
        <authorList>
            <person name="Schelkunov M.I."/>
        </authorList>
    </citation>
    <scope>NUCLEOTIDE SEQUENCE</scope>
    <source>
        <strain evidence="8">Hsosn_3</strain>
        <tissue evidence="8">Leaf</tissue>
    </source>
</reference>
<dbReference type="SUPFAM" id="SSF56672">
    <property type="entry name" value="DNA/RNA polymerases"/>
    <property type="match status" value="1"/>
</dbReference>
<evidence type="ECO:0000313" key="8">
    <source>
        <dbReference type="EMBL" id="KAK1392713.1"/>
    </source>
</evidence>
<evidence type="ECO:0000313" key="9">
    <source>
        <dbReference type="Proteomes" id="UP001237642"/>
    </source>
</evidence>
<comment type="caution">
    <text evidence="8">The sequence shown here is derived from an EMBL/GenBank/DDBJ whole genome shotgun (WGS) entry which is preliminary data.</text>
</comment>
<proteinExistence type="predicted"/>
<comment type="catalytic activity">
    <reaction evidence="1">
        <text>a phosphate monoester + H2O = an alcohol + phosphate</text>
        <dbReference type="Rhea" id="RHEA:15017"/>
        <dbReference type="ChEBI" id="CHEBI:15377"/>
        <dbReference type="ChEBI" id="CHEBI:30879"/>
        <dbReference type="ChEBI" id="CHEBI:43474"/>
        <dbReference type="ChEBI" id="CHEBI:67140"/>
        <dbReference type="EC" id="3.1.3.2"/>
    </reaction>
</comment>
<organism evidence="8 9">
    <name type="scientific">Heracleum sosnowskyi</name>
    <dbReference type="NCBI Taxonomy" id="360622"/>
    <lineage>
        <taxon>Eukaryota</taxon>
        <taxon>Viridiplantae</taxon>
        <taxon>Streptophyta</taxon>
        <taxon>Embryophyta</taxon>
        <taxon>Tracheophyta</taxon>
        <taxon>Spermatophyta</taxon>
        <taxon>Magnoliopsida</taxon>
        <taxon>eudicotyledons</taxon>
        <taxon>Gunneridae</taxon>
        <taxon>Pentapetalae</taxon>
        <taxon>asterids</taxon>
        <taxon>campanulids</taxon>
        <taxon>Apiales</taxon>
        <taxon>Apiaceae</taxon>
        <taxon>Apioideae</taxon>
        <taxon>apioid superclade</taxon>
        <taxon>Tordylieae</taxon>
        <taxon>Tordyliinae</taxon>
        <taxon>Heracleum</taxon>
    </lineage>
</organism>
<dbReference type="Proteomes" id="UP001237642">
    <property type="component" value="Unassembled WGS sequence"/>
</dbReference>
<dbReference type="Pfam" id="PF00149">
    <property type="entry name" value="Metallophos"/>
    <property type="match status" value="1"/>
</dbReference>
<dbReference type="Gene3D" id="3.60.21.10">
    <property type="match status" value="1"/>
</dbReference>
<dbReference type="GO" id="GO:0003993">
    <property type="term" value="F:acid phosphatase activity"/>
    <property type="evidence" value="ECO:0007669"/>
    <property type="project" value="UniProtKB-EC"/>
</dbReference>
<evidence type="ECO:0000256" key="2">
    <source>
        <dbReference type="ARBA" id="ARBA00001947"/>
    </source>
</evidence>
<dbReference type="AlphaFoldDB" id="A0AAD8IXE5"/>
<keyword evidence="5" id="KW-0325">Glycoprotein</keyword>
<dbReference type="InterPro" id="IPR043502">
    <property type="entry name" value="DNA/RNA_pol_sf"/>
</dbReference>
<dbReference type="InterPro" id="IPR043128">
    <property type="entry name" value="Rev_trsase/Diguanyl_cyclase"/>
</dbReference>
<dbReference type="SUPFAM" id="SSF56300">
    <property type="entry name" value="Metallo-dependent phosphatases"/>
    <property type="match status" value="1"/>
</dbReference>
<evidence type="ECO:0000256" key="5">
    <source>
        <dbReference type="ARBA" id="ARBA00023180"/>
    </source>
</evidence>
<evidence type="ECO:0000259" key="6">
    <source>
        <dbReference type="Pfam" id="PF00149"/>
    </source>
</evidence>
<protein>
    <recommendedName>
        <fullName evidence="3">acid phosphatase</fullName>
        <ecNumber evidence="3">3.1.3.2</ecNumber>
    </recommendedName>
</protein>
<dbReference type="InterPro" id="IPR039331">
    <property type="entry name" value="PAPs-like"/>
</dbReference>
<accession>A0AAD8IXE5</accession>
<dbReference type="EMBL" id="JAUIZM010000003">
    <property type="protein sequence ID" value="KAK1392713.1"/>
    <property type="molecule type" value="Genomic_DNA"/>
</dbReference>
<dbReference type="PANTHER" id="PTHR22953:SF55">
    <property type="entry name" value="BIFUNCTIONAL PURPLE ACID PHOSPHATASE 26"/>
    <property type="match status" value="1"/>
</dbReference>
<name>A0AAD8IXE5_9APIA</name>
<dbReference type="Gene3D" id="3.30.70.270">
    <property type="match status" value="1"/>
</dbReference>
<feature type="domain" description="Calcineurin-like phosphoesterase" evidence="6">
    <location>
        <begin position="134"/>
        <end position="199"/>
    </location>
</feature>
<evidence type="ECO:0000256" key="4">
    <source>
        <dbReference type="ARBA" id="ARBA00022729"/>
    </source>
</evidence>
<dbReference type="PANTHER" id="PTHR22953">
    <property type="entry name" value="ACID PHOSPHATASE RELATED"/>
    <property type="match status" value="1"/>
</dbReference>